<dbReference type="NCBIfam" id="NF011018">
    <property type="entry name" value="PRK14446.1"/>
    <property type="match status" value="1"/>
</dbReference>
<evidence type="ECO:0000256" key="5">
    <source>
        <dbReference type="PROSITE-ProRule" id="PRU00520"/>
    </source>
</evidence>
<dbReference type="InterPro" id="IPR017968">
    <property type="entry name" value="Acylphosphatase_CS"/>
</dbReference>
<dbReference type="Pfam" id="PF00708">
    <property type="entry name" value="Acylphosphatase"/>
    <property type="match status" value="1"/>
</dbReference>
<evidence type="ECO:0000259" key="7">
    <source>
        <dbReference type="PROSITE" id="PS51160"/>
    </source>
</evidence>
<dbReference type="PANTHER" id="PTHR47268">
    <property type="entry name" value="ACYLPHOSPHATASE"/>
    <property type="match status" value="1"/>
</dbReference>
<sequence>MTMAAVRFFVKGRVQGVFYRASTREQAMALGLSGYARNLEDGRVEVVAIGAPTCIEKLERWLWQGPSSAQVDEVIREACEELDIEGFRTR</sequence>
<dbReference type="STRING" id="1440762.Y882_18420"/>
<dbReference type="Gene3D" id="3.30.70.100">
    <property type="match status" value="1"/>
</dbReference>
<dbReference type="PANTHER" id="PTHR47268:SF4">
    <property type="entry name" value="ACYLPHOSPHATASE"/>
    <property type="match status" value="1"/>
</dbReference>
<dbReference type="EMBL" id="JPLA01000069">
    <property type="protein sequence ID" value="KLD61945.1"/>
    <property type="molecule type" value="Genomic_DNA"/>
</dbReference>
<reference evidence="8 9" key="1">
    <citation type="journal article" date="2015" name="Antonie Van Leeuwenhoek">
        <title>A phylogenomic and molecular marker based taxonomic framework for the order Xanthomonadales: proposal to transfer the families Algiphilaceae and Solimonadaceae to the order Nevskiales ord. nov. and to create a new family within the order Xanthomonadales, the family Rhodanobacteraceae fam. nov., containing the genus Rhodanobacter and its closest relatives.</title>
        <authorList>
            <person name="Naushad S."/>
            <person name="Adeolu M."/>
            <person name="Wong S."/>
            <person name="Sohail M."/>
            <person name="Schellhorn H.E."/>
            <person name="Gupta R.S."/>
        </authorList>
    </citation>
    <scope>NUCLEOTIDE SEQUENCE [LARGE SCALE GENOMIC DNA]</scope>
    <source>
        <strain evidence="8 9">DSM 16301</strain>
    </source>
</reference>
<evidence type="ECO:0000256" key="1">
    <source>
        <dbReference type="ARBA" id="ARBA00005614"/>
    </source>
</evidence>
<gene>
    <name evidence="8" type="ORF">Y882_18420</name>
</gene>
<dbReference type="InterPro" id="IPR036046">
    <property type="entry name" value="Acylphosphatase-like_dom_sf"/>
</dbReference>
<feature type="active site" evidence="5">
    <location>
        <position position="38"/>
    </location>
</feature>
<evidence type="ECO:0000256" key="2">
    <source>
        <dbReference type="ARBA" id="ARBA00012150"/>
    </source>
</evidence>
<dbReference type="SUPFAM" id="SSF54975">
    <property type="entry name" value="Acylphosphatase/BLUF domain-like"/>
    <property type="match status" value="1"/>
</dbReference>
<dbReference type="GO" id="GO:0003998">
    <property type="term" value="F:acylphosphatase activity"/>
    <property type="evidence" value="ECO:0007669"/>
    <property type="project" value="UniProtKB-EC"/>
</dbReference>
<dbReference type="EC" id="3.6.1.7" evidence="2 5"/>
<evidence type="ECO:0000256" key="6">
    <source>
        <dbReference type="RuleBase" id="RU004168"/>
    </source>
</evidence>
<dbReference type="PATRIC" id="fig|1440762.4.peg.3553"/>
<feature type="domain" description="Acylphosphatase-like" evidence="7">
    <location>
        <begin position="5"/>
        <end position="90"/>
    </location>
</feature>
<dbReference type="AlphaFoldDB" id="A0A0G9GWK0"/>
<organism evidence="8 9">
    <name type="scientific">Dyella japonica DSM 16301</name>
    <dbReference type="NCBI Taxonomy" id="1440762"/>
    <lineage>
        <taxon>Bacteria</taxon>
        <taxon>Pseudomonadati</taxon>
        <taxon>Pseudomonadota</taxon>
        <taxon>Gammaproteobacteria</taxon>
        <taxon>Lysobacterales</taxon>
        <taxon>Rhodanobacteraceae</taxon>
        <taxon>Dyella</taxon>
    </lineage>
</organism>
<dbReference type="PROSITE" id="PS00151">
    <property type="entry name" value="ACYLPHOSPHATASE_2"/>
    <property type="match status" value="1"/>
</dbReference>
<comment type="similarity">
    <text evidence="1 6">Belongs to the acylphosphatase family.</text>
</comment>
<evidence type="ECO:0000256" key="4">
    <source>
        <dbReference type="ARBA" id="ARBA00047645"/>
    </source>
</evidence>
<proteinExistence type="inferred from homology"/>
<feature type="active site" evidence="5">
    <location>
        <position position="20"/>
    </location>
</feature>
<comment type="catalytic activity">
    <reaction evidence="4 5">
        <text>an acyl phosphate + H2O = a carboxylate + phosphate + H(+)</text>
        <dbReference type="Rhea" id="RHEA:14965"/>
        <dbReference type="ChEBI" id="CHEBI:15377"/>
        <dbReference type="ChEBI" id="CHEBI:15378"/>
        <dbReference type="ChEBI" id="CHEBI:29067"/>
        <dbReference type="ChEBI" id="CHEBI:43474"/>
        <dbReference type="ChEBI" id="CHEBI:59918"/>
        <dbReference type="EC" id="3.6.1.7"/>
    </reaction>
</comment>
<dbReference type="InterPro" id="IPR020456">
    <property type="entry name" value="Acylphosphatase"/>
</dbReference>
<comment type="caution">
    <text evidence="8">The sequence shown here is derived from an EMBL/GenBank/DDBJ whole genome shotgun (WGS) entry which is preliminary data.</text>
</comment>
<evidence type="ECO:0000313" key="8">
    <source>
        <dbReference type="EMBL" id="KLD61945.1"/>
    </source>
</evidence>
<dbReference type="PROSITE" id="PS51160">
    <property type="entry name" value="ACYLPHOSPHATASE_3"/>
    <property type="match status" value="1"/>
</dbReference>
<dbReference type="NCBIfam" id="NF011000">
    <property type="entry name" value="PRK14426.1"/>
    <property type="match status" value="1"/>
</dbReference>
<keyword evidence="5 8" id="KW-0378">Hydrolase</keyword>
<accession>A0A0G9GWK0</accession>
<dbReference type="NCBIfam" id="NF011022">
    <property type="entry name" value="PRK14451.1"/>
    <property type="match status" value="1"/>
</dbReference>
<name>A0A0G9GWK0_9GAMM</name>
<dbReference type="Proteomes" id="UP000035481">
    <property type="component" value="Unassembled WGS sequence"/>
</dbReference>
<dbReference type="InterPro" id="IPR001792">
    <property type="entry name" value="Acylphosphatase-like_dom"/>
</dbReference>
<protein>
    <recommendedName>
        <fullName evidence="3 5">acylphosphatase</fullName>
        <ecNumber evidence="2 5">3.6.1.7</ecNumber>
    </recommendedName>
</protein>
<evidence type="ECO:0000256" key="3">
    <source>
        <dbReference type="ARBA" id="ARBA00015991"/>
    </source>
</evidence>
<evidence type="ECO:0000313" key="9">
    <source>
        <dbReference type="Proteomes" id="UP000035481"/>
    </source>
</evidence>